<dbReference type="PANTHER" id="PTHR47396">
    <property type="entry name" value="TYPE I RESTRICTION ENZYME ECOKI R PROTEIN"/>
    <property type="match status" value="1"/>
</dbReference>
<dbReference type="PANTHER" id="PTHR47396:SF1">
    <property type="entry name" value="ATP-DEPENDENT HELICASE IRC3-RELATED"/>
    <property type="match status" value="1"/>
</dbReference>
<dbReference type="SUPFAM" id="SSF52540">
    <property type="entry name" value="P-loop containing nucleoside triphosphate hydrolases"/>
    <property type="match status" value="1"/>
</dbReference>
<dbReference type="GO" id="GO:0005524">
    <property type="term" value="F:ATP binding"/>
    <property type="evidence" value="ECO:0007669"/>
    <property type="project" value="InterPro"/>
</dbReference>
<proteinExistence type="predicted"/>
<comment type="caution">
    <text evidence="2">The sequence shown here is derived from an EMBL/GenBank/DDBJ whole genome shotgun (WGS) entry which is preliminary data.</text>
</comment>
<reference evidence="2 3" key="1">
    <citation type="journal article" date="2016" name="Nat. Commun.">
        <title>Thousands of microbial genomes shed light on interconnected biogeochemical processes in an aquifer system.</title>
        <authorList>
            <person name="Anantharaman K."/>
            <person name="Brown C.T."/>
            <person name="Hug L.A."/>
            <person name="Sharon I."/>
            <person name="Castelle C.J."/>
            <person name="Probst A.J."/>
            <person name="Thomas B.C."/>
            <person name="Singh A."/>
            <person name="Wilkins M.J."/>
            <person name="Karaoz U."/>
            <person name="Brodie E.L."/>
            <person name="Williams K.H."/>
            <person name="Hubbard S.S."/>
            <person name="Banfield J.F."/>
        </authorList>
    </citation>
    <scope>NUCLEOTIDE SEQUENCE [LARGE SCALE GENOMIC DNA]</scope>
</reference>
<dbReference type="GO" id="GO:0005829">
    <property type="term" value="C:cytosol"/>
    <property type="evidence" value="ECO:0007669"/>
    <property type="project" value="TreeGrafter"/>
</dbReference>
<accession>A0A1G2T3K4</accession>
<evidence type="ECO:0000259" key="1">
    <source>
        <dbReference type="Pfam" id="PF04851"/>
    </source>
</evidence>
<dbReference type="Proteomes" id="UP000178612">
    <property type="component" value="Unassembled WGS sequence"/>
</dbReference>
<sequence length="820" mass="93553">MLKDYQIRVIKEVEAFFERLEAHKKSGAVDYISPVFTELMLKDRTRQFPDRPISGSGKLYPRVCIKMPTGGGKTLVAVETIRSYQNLFAKRKTGLVVWITHREQIYRQTIENLQDKSHPYRQLLDQASGNRTLILEKGQLLRRQDVEENLVVLMLMIQSARNGETNKFFADSGYTDFFPLENRYDLHKEMLARVLNLDRTEDTLFEHTQVKTSLGNVIRTLEPLIIVDEFHTMFTDNAVGVLDGLNPSIIVGLSATPKRGMNILSSVSGKDLAKEDMIKLDMHLIAPTQNGDWRSMLVAIQAKRDTLEKKARKLAFNEGVYIRPIALIQVERTGRDQRGQGFVHSEDVREFFIASGVPAHQIAVKSSSLDEIKAHKLLSKESEVRYIITKEALKEGWDCSFAYILGVIPNARNSSSMTQLVGRVLRQPYAKKTGVPDLDESYVFFSTGNTQEVLDHVKRGFEEEGLGDMATGIAVRDPRGQEITQTRVVRIKKDILKKYPASLFLPIWLVKEGPRHRRFSYNIDIRPHLDWDSADLAAWLKAIEPTLGKRSATQTELLVDLEGNTRSRETDVQEAVRFDTLYLTRRLSETTENAFIAHDISKRAVAHLAKASSQELLDRDAGYVARELEKRLMAHRRAQEQKIFESLVGGKKLILAVSDDSDIGFEMPSADVVASGVMSSYKFNLYEDVETGSLNSLEHDVVRIIEQSPNVLWWARNKARGKGWYSVQGWQRNKIWPDFIIARKGPKNELEFVYVVESKGEQLIGNPDTEYKSKVFDAINKMQGKVEKIRIRATTVHLNDRFEFELIPQNEEEARLRAKL</sequence>
<dbReference type="AlphaFoldDB" id="A0A1G2T3K4"/>
<dbReference type="InterPro" id="IPR050742">
    <property type="entry name" value="Helicase_Restrict-Modif_Enz"/>
</dbReference>
<dbReference type="InterPro" id="IPR027417">
    <property type="entry name" value="P-loop_NTPase"/>
</dbReference>
<dbReference type="GO" id="GO:0003677">
    <property type="term" value="F:DNA binding"/>
    <property type="evidence" value="ECO:0007669"/>
    <property type="project" value="InterPro"/>
</dbReference>
<dbReference type="EMBL" id="MHVJ01000004">
    <property type="protein sequence ID" value="OHA91877.1"/>
    <property type="molecule type" value="Genomic_DNA"/>
</dbReference>
<dbReference type="GO" id="GO:0016787">
    <property type="term" value="F:hydrolase activity"/>
    <property type="evidence" value="ECO:0007669"/>
    <property type="project" value="InterPro"/>
</dbReference>
<name>A0A1G2T3K4_9BACT</name>
<protein>
    <recommendedName>
        <fullName evidence="1">Helicase/UvrB N-terminal domain-containing protein</fullName>
    </recommendedName>
</protein>
<dbReference type="Pfam" id="PF04851">
    <property type="entry name" value="ResIII"/>
    <property type="match status" value="1"/>
</dbReference>
<feature type="domain" description="Helicase/UvrB N-terminal" evidence="1">
    <location>
        <begin position="2"/>
        <end position="259"/>
    </location>
</feature>
<gene>
    <name evidence="2" type="ORF">A2758_01215</name>
</gene>
<dbReference type="Gene3D" id="3.40.50.300">
    <property type="entry name" value="P-loop containing nucleotide triphosphate hydrolases"/>
    <property type="match status" value="1"/>
</dbReference>
<evidence type="ECO:0000313" key="2">
    <source>
        <dbReference type="EMBL" id="OHA91877.1"/>
    </source>
</evidence>
<dbReference type="InterPro" id="IPR006935">
    <property type="entry name" value="Helicase/UvrB_N"/>
</dbReference>
<evidence type="ECO:0000313" key="3">
    <source>
        <dbReference type="Proteomes" id="UP000178612"/>
    </source>
</evidence>
<organism evidence="2 3">
    <name type="scientific">Candidatus Zambryskibacteria bacterium RIFCSPHIGHO2_01_FULL_49_18</name>
    <dbReference type="NCBI Taxonomy" id="1802740"/>
    <lineage>
        <taxon>Bacteria</taxon>
        <taxon>Candidatus Zambryskiibacteriota</taxon>
    </lineage>
</organism>